<evidence type="ECO:0000313" key="2">
    <source>
        <dbReference type="EMBL" id="TQS42418.1"/>
    </source>
</evidence>
<evidence type="ECO:0000313" key="3">
    <source>
        <dbReference type="Proteomes" id="UP000317982"/>
    </source>
</evidence>
<dbReference type="EMBL" id="VIRS01000018">
    <property type="protein sequence ID" value="TQS42418.1"/>
    <property type="molecule type" value="Genomic_DNA"/>
</dbReference>
<dbReference type="GO" id="GO:0004725">
    <property type="term" value="F:protein tyrosine phosphatase activity"/>
    <property type="evidence" value="ECO:0007669"/>
    <property type="project" value="TreeGrafter"/>
</dbReference>
<dbReference type="PANTHER" id="PTHR11717:SF31">
    <property type="entry name" value="LOW MOLECULAR WEIGHT PROTEIN-TYROSINE-PHOSPHATASE ETP-RELATED"/>
    <property type="match status" value="1"/>
</dbReference>
<organism evidence="2 3">
    <name type="scientific">Cryptosporangium phraense</name>
    <dbReference type="NCBI Taxonomy" id="2593070"/>
    <lineage>
        <taxon>Bacteria</taxon>
        <taxon>Bacillati</taxon>
        <taxon>Actinomycetota</taxon>
        <taxon>Actinomycetes</taxon>
        <taxon>Cryptosporangiales</taxon>
        <taxon>Cryptosporangiaceae</taxon>
        <taxon>Cryptosporangium</taxon>
    </lineage>
</organism>
<dbReference type="SUPFAM" id="SSF52788">
    <property type="entry name" value="Phosphotyrosine protein phosphatases I"/>
    <property type="match status" value="1"/>
</dbReference>
<proteinExistence type="predicted"/>
<protein>
    <submittedName>
        <fullName evidence="2">Protein tyrosine phosphatase</fullName>
    </submittedName>
</protein>
<dbReference type="InterPro" id="IPR036196">
    <property type="entry name" value="Ptyr_pPase_sf"/>
</dbReference>
<dbReference type="InterPro" id="IPR050438">
    <property type="entry name" value="LMW_PTPase"/>
</dbReference>
<dbReference type="AlphaFoldDB" id="A0A545AM75"/>
<sequence length="256" mass="27727">MTVLPSMELTSKRVGGRSMATLLTRWHWKGYPVNAPDSRPVHPFLGLASGSETCMPWTPTRSSVTIECMGGILHVCTGNLCRSPIAERLMVAGLQSRYQGVAETVVVSSAGTSAPAGLPIHPLAAAELAKRGIDTAGFRARLLDPEAAERADVVLTATRRHRDRIIAGNPNLLGRVFTWRELAWLVEGLGNTIVRGDHLTDRVRNLPRAAGLRRGYLRPPPPTEFDVKDPIGGNEQDFKEAAAEIDDAIEAILSVL</sequence>
<reference evidence="2 3" key="1">
    <citation type="submission" date="2019-07" db="EMBL/GenBank/DDBJ databases">
        <title>Cryptosporangium phraense sp. nov., isolated from plant litter.</title>
        <authorList>
            <person name="Suriyachadkun C."/>
        </authorList>
    </citation>
    <scope>NUCLEOTIDE SEQUENCE [LARGE SCALE GENOMIC DNA]</scope>
    <source>
        <strain evidence="2 3">A-T 5661</strain>
    </source>
</reference>
<keyword evidence="3" id="KW-1185">Reference proteome</keyword>
<dbReference type="Gene3D" id="3.40.50.2300">
    <property type="match status" value="1"/>
</dbReference>
<gene>
    <name evidence="2" type="ORF">FL583_24220</name>
</gene>
<dbReference type="InParanoid" id="A0A545AM75"/>
<dbReference type="PANTHER" id="PTHR11717">
    <property type="entry name" value="LOW MOLECULAR WEIGHT PROTEIN TYROSINE PHOSPHATASE"/>
    <property type="match status" value="1"/>
</dbReference>
<name>A0A545AM75_9ACTN</name>
<dbReference type="Pfam" id="PF01451">
    <property type="entry name" value="LMWPc"/>
    <property type="match status" value="1"/>
</dbReference>
<feature type="domain" description="Phosphotyrosine protein phosphatase I" evidence="1">
    <location>
        <begin position="72"/>
        <end position="255"/>
    </location>
</feature>
<comment type="caution">
    <text evidence="2">The sequence shown here is derived from an EMBL/GenBank/DDBJ whole genome shotgun (WGS) entry which is preliminary data.</text>
</comment>
<dbReference type="OrthoDB" id="9784339at2"/>
<accession>A0A545AM75</accession>
<dbReference type="InterPro" id="IPR023485">
    <property type="entry name" value="Ptyr_pPase"/>
</dbReference>
<evidence type="ECO:0000259" key="1">
    <source>
        <dbReference type="SMART" id="SM00226"/>
    </source>
</evidence>
<dbReference type="Proteomes" id="UP000317982">
    <property type="component" value="Unassembled WGS sequence"/>
</dbReference>
<dbReference type="SMART" id="SM00226">
    <property type="entry name" value="LMWPc"/>
    <property type="match status" value="1"/>
</dbReference>